<dbReference type="Pfam" id="PF05135">
    <property type="entry name" value="Phage_connect_1"/>
    <property type="match status" value="1"/>
</dbReference>
<gene>
    <name evidence="2" type="ORF">AOR01nite_23390</name>
</gene>
<evidence type="ECO:0008006" key="4">
    <source>
        <dbReference type="Google" id="ProtNLM"/>
    </source>
</evidence>
<keyword evidence="3" id="KW-1185">Reference proteome</keyword>
<proteinExistence type="predicted"/>
<name>A0A4Y3TQ02_9PROT</name>
<organism evidence="2 3">
    <name type="scientific">Acetobacter orleanensis</name>
    <dbReference type="NCBI Taxonomy" id="104099"/>
    <lineage>
        <taxon>Bacteria</taxon>
        <taxon>Pseudomonadati</taxon>
        <taxon>Pseudomonadota</taxon>
        <taxon>Alphaproteobacteria</taxon>
        <taxon>Acetobacterales</taxon>
        <taxon>Acetobacteraceae</taxon>
        <taxon>Acetobacter</taxon>
    </lineage>
</organism>
<dbReference type="EMBL" id="BJMU01000020">
    <property type="protein sequence ID" value="GEB83862.1"/>
    <property type="molecule type" value="Genomic_DNA"/>
</dbReference>
<sequence length="217" mass="22553">MRTISVSAPAQLVALALLADLKADLGIADSAQDGRLNSLILDASGLVLDYIGRPVLDASWRDVIDIRPGDARLSLMLGIWPVTKITAFGVHGAAPFTPDQISNLDIMHDSGIVYPPASGPALWPPGRYIVTYQAGYIAPVVEGGAVVEAGTIPRAMSSAVLIAAKAAWHAADRDPSLRSESEQGTGSSSWVAAASGAGGLPQEAADRISRYRSGGLR</sequence>
<dbReference type="RefSeq" id="WP_048835467.1">
    <property type="nucleotide sequence ID" value="NZ_BJMU01000020.1"/>
</dbReference>
<dbReference type="InterPro" id="IPR021146">
    <property type="entry name" value="Phage_gp6-like_head-tail"/>
</dbReference>
<dbReference type="Proteomes" id="UP000317617">
    <property type="component" value="Unassembled WGS sequence"/>
</dbReference>
<protein>
    <recommendedName>
        <fullName evidence="4">PhiE125 gp8 family phage protein</fullName>
    </recommendedName>
</protein>
<dbReference type="AlphaFoldDB" id="A0A4Y3TQ02"/>
<dbReference type="STRING" id="104099.AD949_10570"/>
<dbReference type="OrthoDB" id="7258959at2"/>
<evidence type="ECO:0000256" key="1">
    <source>
        <dbReference type="SAM" id="MobiDB-lite"/>
    </source>
</evidence>
<feature type="compositionally biased region" description="Low complexity" evidence="1">
    <location>
        <begin position="186"/>
        <end position="195"/>
    </location>
</feature>
<evidence type="ECO:0000313" key="3">
    <source>
        <dbReference type="Proteomes" id="UP000317617"/>
    </source>
</evidence>
<reference evidence="2 3" key="1">
    <citation type="submission" date="2019-06" db="EMBL/GenBank/DDBJ databases">
        <title>Whole genome shotgun sequence of Acetobacter orleanensis NBRC 13752.</title>
        <authorList>
            <person name="Hosoyama A."/>
            <person name="Uohara A."/>
            <person name="Ohji S."/>
            <person name="Ichikawa N."/>
        </authorList>
    </citation>
    <scope>NUCLEOTIDE SEQUENCE [LARGE SCALE GENOMIC DNA]</scope>
    <source>
        <strain evidence="2 3">NBRC 13752</strain>
    </source>
</reference>
<evidence type="ECO:0000313" key="2">
    <source>
        <dbReference type="EMBL" id="GEB83862.1"/>
    </source>
</evidence>
<accession>A0A4Y3TQ02</accession>
<comment type="caution">
    <text evidence="2">The sequence shown here is derived from an EMBL/GenBank/DDBJ whole genome shotgun (WGS) entry which is preliminary data.</text>
</comment>
<feature type="region of interest" description="Disordered" evidence="1">
    <location>
        <begin position="173"/>
        <end position="217"/>
    </location>
</feature>